<dbReference type="EMBL" id="JAEHOE010000055">
    <property type="protein sequence ID" value="KAG2491185.1"/>
    <property type="molecule type" value="Genomic_DNA"/>
</dbReference>
<sequence length="423" mass="45075">MPSSISCPRAPQYADLSLCDIAASTLATNTTNEPPPGSPPLKPWLGFLLARWHEPSSASPSADATAAHATSTAARALAWRRTHSAPSGAARHRPALQLSWSNEPPTLQDLQDHTPARTAVQASSSSKPSAAAASATASTAASAVASTAADAAPEAGTERCAPLGLQPGRWVWSRGWDGAAQAEAASLARTCVWPAKLPSGITPPTCLNNPLQFNRSASALTWQASGCTEPKLADFDTKACLARQRVGPSHGGRKICVLGDSHSRYLSYALDAWATEFAQSEQHDCRKWDKSPPVSDYVALLGDPWAERDTAQHAENCSHIIVNNGHWPASFQAAGRTRVVYALSLGQPVQWRKLLGQDWRTEPIMEQYNYAAMQIAAELGFPVLDLWGPSVGLTEGTWDGSHFFYKGAVGHVLLTRAVASLCS</sequence>
<protein>
    <submittedName>
        <fullName evidence="1">Uncharacterized protein</fullName>
    </submittedName>
</protein>
<name>A0A836BW80_9CHLO</name>
<accession>A0A836BW80</accession>
<keyword evidence="2" id="KW-1185">Reference proteome</keyword>
<reference evidence="1" key="1">
    <citation type="journal article" date="2020" name="bioRxiv">
        <title>Comparative genomics of Chlamydomonas.</title>
        <authorList>
            <person name="Craig R.J."/>
            <person name="Hasan A.R."/>
            <person name="Ness R.W."/>
            <person name="Keightley P.D."/>
        </authorList>
    </citation>
    <scope>NUCLEOTIDE SEQUENCE</scope>
    <source>
        <strain evidence="1">CCAP 11/70</strain>
    </source>
</reference>
<dbReference type="Proteomes" id="UP000612055">
    <property type="component" value="Unassembled WGS sequence"/>
</dbReference>
<evidence type="ECO:0000313" key="1">
    <source>
        <dbReference type="EMBL" id="KAG2491185.1"/>
    </source>
</evidence>
<evidence type="ECO:0000313" key="2">
    <source>
        <dbReference type="Proteomes" id="UP000612055"/>
    </source>
</evidence>
<gene>
    <name evidence="1" type="ORF">HYH03_010395</name>
</gene>
<proteinExistence type="predicted"/>
<organism evidence="1 2">
    <name type="scientific">Edaphochlamys debaryana</name>
    <dbReference type="NCBI Taxonomy" id="47281"/>
    <lineage>
        <taxon>Eukaryota</taxon>
        <taxon>Viridiplantae</taxon>
        <taxon>Chlorophyta</taxon>
        <taxon>core chlorophytes</taxon>
        <taxon>Chlorophyceae</taxon>
        <taxon>CS clade</taxon>
        <taxon>Chlamydomonadales</taxon>
        <taxon>Chlamydomonadales incertae sedis</taxon>
        <taxon>Edaphochlamys</taxon>
    </lineage>
</organism>
<comment type="caution">
    <text evidence="1">The sequence shown here is derived from an EMBL/GenBank/DDBJ whole genome shotgun (WGS) entry which is preliminary data.</text>
</comment>
<dbReference type="SUPFAM" id="SSF52266">
    <property type="entry name" value="SGNH hydrolase"/>
    <property type="match status" value="1"/>
</dbReference>
<dbReference type="AlphaFoldDB" id="A0A836BW80"/>